<dbReference type="InterPro" id="IPR049258">
    <property type="entry name" value="ODAD1_CC"/>
</dbReference>
<dbReference type="RefSeq" id="XP_024581520.1">
    <property type="nucleotide sequence ID" value="XM_024715864.1"/>
</dbReference>
<evidence type="ECO:0000256" key="2">
    <source>
        <dbReference type="SAM" id="Coils"/>
    </source>
</evidence>
<evidence type="ECO:0000259" key="3">
    <source>
        <dbReference type="Pfam" id="PF21773"/>
    </source>
</evidence>
<dbReference type="Proteomes" id="UP000054928">
    <property type="component" value="Unassembled WGS sequence"/>
</dbReference>
<dbReference type="OMA" id="NALGCND"/>
<dbReference type="PANTHER" id="PTHR21694">
    <property type="entry name" value="COILED-COIL DOMAIN-CONTAINING PROTEIN 63"/>
    <property type="match status" value="1"/>
</dbReference>
<sequence>MNARAQSEHLFNLQMQGDKYARLVVEQKHRLRQLDDHSKKIHDEIKELRLKRSECDQRGGGVNAVRTRMADEQRELIKLENRLSACKIRESKMIAFNTDLRNQVDQLRANRVLSQTVFEKNQRRLREIHSSMQETFRQSTQIVAERDRILSLANSLSGQNLGEQEAFDHVYQSLAAIIKREKESAELYRKQMLEQDPMDLSDTFVRGNMKIEEEQQLKRTIQKLDSMMLRDKQNIATINEKLQEFETTFAALQQELKVDNYHEMVDVYTKKEEENFSLFCYVQSINNEAEQLEDEKMALEQEIQKLKSEVRDGKANAKLRMVDDLVATRQNILEENAAVEQLRAKATRKFQPLARIVDRLYNALGCNDVPPPVPSAECDVDTSKRARKQSEDQLAINTRINSMNDLLAAQGITEGNILQFLAIIELRSSELLERLLRRVQHMSPAETQHLLFGANLRPSDPVRSANAVKAVFPDYFESLAGGTENDELSSSSALSSKIAIVGKGDDFCIDRQLLRDFSIAEDELESLRNEDEIGDRPLTRLELQKQAAKGFANLQISPKLQPNRAQLVASKKKNG</sequence>
<feature type="coiled-coil region" evidence="2">
    <location>
        <begin position="282"/>
        <end position="349"/>
    </location>
</feature>
<organism evidence="4 5">
    <name type="scientific">Plasmopara halstedii</name>
    <name type="common">Downy mildew of sunflower</name>
    <dbReference type="NCBI Taxonomy" id="4781"/>
    <lineage>
        <taxon>Eukaryota</taxon>
        <taxon>Sar</taxon>
        <taxon>Stramenopiles</taxon>
        <taxon>Oomycota</taxon>
        <taxon>Peronosporomycetes</taxon>
        <taxon>Peronosporales</taxon>
        <taxon>Peronosporaceae</taxon>
        <taxon>Plasmopara</taxon>
    </lineage>
</organism>
<dbReference type="EMBL" id="CCYD01001551">
    <property type="protein sequence ID" value="CEG45151.1"/>
    <property type="molecule type" value="Genomic_DNA"/>
</dbReference>
<dbReference type="OrthoDB" id="6766775at2759"/>
<keyword evidence="1 2" id="KW-0175">Coiled coil</keyword>
<dbReference type="Pfam" id="PF21773">
    <property type="entry name" value="ODAD1_CC"/>
    <property type="match status" value="1"/>
</dbReference>
<dbReference type="InterPro" id="IPR051876">
    <property type="entry name" value="ODA-DC/CCD"/>
</dbReference>
<evidence type="ECO:0000256" key="1">
    <source>
        <dbReference type="ARBA" id="ARBA00023054"/>
    </source>
</evidence>
<accession>A0A0P1AVK2</accession>
<feature type="domain" description="ODAD1 central coiled coil region" evidence="3">
    <location>
        <begin position="74"/>
        <end position="368"/>
    </location>
</feature>
<reference evidence="5" key="1">
    <citation type="submission" date="2014-09" db="EMBL/GenBank/DDBJ databases">
        <authorList>
            <person name="Sharma Rahul"/>
            <person name="Thines Marco"/>
        </authorList>
    </citation>
    <scope>NUCLEOTIDE SEQUENCE [LARGE SCALE GENOMIC DNA]</scope>
</reference>
<name>A0A0P1AVK2_PLAHL</name>
<dbReference type="PANTHER" id="PTHR21694:SF18">
    <property type="entry name" value="COILED-COIL DOMAIN-CONTAINING PROTEIN 63"/>
    <property type="match status" value="1"/>
</dbReference>
<dbReference type="GeneID" id="36396524"/>
<keyword evidence="5" id="KW-1185">Reference proteome</keyword>
<evidence type="ECO:0000313" key="5">
    <source>
        <dbReference type="Proteomes" id="UP000054928"/>
    </source>
</evidence>
<dbReference type="AlphaFoldDB" id="A0A0P1AVK2"/>
<feature type="coiled-coil region" evidence="2">
    <location>
        <begin position="31"/>
        <end position="89"/>
    </location>
</feature>
<evidence type="ECO:0000313" key="4">
    <source>
        <dbReference type="EMBL" id="CEG45151.1"/>
    </source>
</evidence>
<proteinExistence type="predicted"/>
<protein>
    <recommendedName>
        <fullName evidence="3">ODAD1 central coiled coil region domain-containing protein</fullName>
    </recommendedName>
</protein>